<accession>A0A8R1XRS2</accession>
<sequence>MRHRIRRLVSEFQSNCNIRVSDSGIFRIATESFLEDSIKRPNVCKKYKVEEK</sequence>
<name>A0A8R1XRS2_ONCVO</name>
<dbReference type="EnsemblMetazoa" id="OVOC2296.1">
    <property type="protein sequence ID" value="OVOC2296.1"/>
    <property type="gene ID" value="WBGene00239105"/>
</dbReference>
<keyword evidence="2" id="KW-1185">Reference proteome</keyword>
<reference evidence="1" key="2">
    <citation type="submission" date="2022-06" db="UniProtKB">
        <authorList>
            <consortium name="EnsemblMetazoa"/>
        </authorList>
    </citation>
    <scope>IDENTIFICATION</scope>
</reference>
<protein>
    <submittedName>
        <fullName evidence="1">Uncharacterized protein</fullName>
    </submittedName>
</protein>
<reference evidence="2" key="1">
    <citation type="submission" date="2013-10" db="EMBL/GenBank/DDBJ databases">
        <title>Genome sequencing of Onchocerca volvulus.</title>
        <authorList>
            <person name="Cotton J."/>
            <person name="Tsai J."/>
            <person name="Stanley E."/>
            <person name="Tracey A."/>
            <person name="Holroyd N."/>
            <person name="Lustigman S."/>
            <person name="Berriman M."/>
        </authorList>
    </citation>
    <scope>NUCLEOTIDE SEQUENCE</scope>
</reference>
<dbReference type="EMBL" id="CMVM020000073">
    <property type="status" value="NOT_ANNOTATED_CDS"/>
    <property type="molecule type" value="Genomic_DNA"/>
</dbReference>
<dbReference type="Proteomes" id="UP000024404">
    <property type="component" value="Unassembled WGS sequence"/>
</dbReference>
<dbReference type="AlphaFoldDB" id="A0A8R1XRS2"/>
<proteinExistence type="predicted"/>
<evidence type="ECO:0000313" key="1">
    <source>
        <dbReference type="EnsemblMetazoa" id="OVOC2296.1"/>
    </source>
</evidence>
<organism evidence="1 2">
    <name type="scientific">Onchocerca volvulus</name>
    <dbReference type="NCBI Taxonomy" id="6282"/>
    <lineage>
        <taxon>Eukaryota</taxon>
        <taxon>Metazoa</taxon>
        <taxon>Ecdysozoa</taxon>
        <taxon>Nematoda</taxon>
        <taxon>Chromadorea</taxon>
        <taxon>Rhabditida</taxon>
        <taxon>Spirurina</taxon>
        <taxon>Spiruromorpha</taxon>
        <taxon>Filarioidea</taxon>
        <taxon>Onchocercidae</taxon>
        <taxon>Onchocerca</taxon>
    </lineage>
</organism>
<evidence type="ECO:0000313" key="2">
    <source>
        <dbReference type="Proteomes" id="UP000024404"/>
    </source>
</evidence>